<evidence type="ECO:0000313" key="8">
    <source>
        <dbReference type="EMBL" id="SEQ31033.1"/>
    </source>
</evidence>
<feature type="transmembrane region" description="Helical" evidence="7">
    <location>
        <begin position="136"/>
        <end position="157"/>
    </location>
</feature>
<evidence type="ECO:0000256" key="1">
    <source>
        <dbReference type="ARBA" id="ARBA00004141"/>
    </source>
</evidence>
<evidence type="ECO:0000256" key="4">
    <source>
        <dbReference type="ARBA" id="ARBA00022989"/>
    </source>
</evidence>
<keyword evidence="6" id="KW-0813">Transport</keyword>
<dbReference type="Pfam" id="PF00950">
    <property type="entry name" value="ABC-3"/>
    <property type="match status" value="1"/>
</dbReference>
<dbReference type="PANTHER" id="PTHR30477:SF21">
    <property type="entry name" value="ABC-3 PROTEIN"/>
    <property type="match status" value="1"/>
</dbReference>
<feature type="transmembrane region" description="Helical" evidence="7">
    <location>
        <begin position="231"/>
        <end position="251"/>
    </location>
</feature>
<dbReference type="InterPro" id="IPR037294">
    <property type="entry name" value="ABC_BtuC-like"/>
</dbReference>
<dbReference type="Gene3D" id="1.10.3470.10">
    <property type="entry name" value="ABC transporter involved in vitamin B12 uptake, BtuC"/>
    <property type="match status" value="1"/>
</dbReference>
<feature type="transmembrane region" description="Helical" evidence="7">
    <location>
        <begin position="257"/>
        <end position="274"/>
    </location>
</feature>
<feature type="transmembrane region" description="Helical" evidence="7">
    <location>
        <begin position="178"/>
        <end position="196"/>
    </location>
</feature>
<comment type="subcellular location">
    <subcellularLocation>
        <location evidence="6">Cell membrane</location>
        <topology evidence="6">Multi-pass membrane protein</topology>
    </subcellularLocation>
    <subcellularLocation>
        <location evidence="1">Membrane</location>
        <topology evidence="1">Multi-pass membrane protein</topology>
    </subcellularLocation>
</comment>
<evidence type="ECO:0000256" key="2">
    <source>
        <dbReference type="ARBA" id="ARBA00008034"/>
    </source>
</evidence>
<dbReference type="AlphaFoldDB" id="A0A1H9F0Q1"/>
<keyword evidence="3 6" id="KW-0812">Transmembrane</keyword>
<dbReference type="STRING" id="163.SAMN04487775_1129"/>
<keyword evidence="4 7" id="KW-1133">Transmembrane helix</keyword>
<dbReference type="GO" id="GO:0043190">
    <property type="term" value="C:ATP-binding cassette (ABC) transporter complex"/>
    <property type="evidence" value="ECO:0007669"/>
    <property type="project" value="InterPro"/>
</dbReference>
<keyword evidence="9" id="KW-1185">Reference proteome</keyword>
<organism evidence="8 9">
    <name type="scientific">Treponema bryantii</name>
    <dbReference type="NCBI Taxonomy" id="163"/>
    <lineage>
        <taxon>Bacteria</taxon>
        <taxon>Pseudomonadati</taxon>
        <taxon>Spirochaetota</taxon>
        <taxon>Spirochaetia</taxon>
        <taxon>Spirochaetales</taxon>
        <taxon>Treponemataceae</taxon>
        <taxon>Treponema</taxon>
    </lineage>
</organism>
<protein>
    <submittedName>
        <fullName evidence="8">Zinc transport system permease protein</fullName>
    </submittedName>
</protein>
<evidence type="ECO:0000256" key="5">
    <source>
        <dbReference type="ARBA" id="ARBA00023136"/>
    </source>
</evidence>
<evidence type="ECO:0000313" key="9">
    <source>
        <dbReference type="Proteomes" id="UP000182360"/>
    </source>
</evidence>
<gene>
    <name evidence="8" type="ORF">SAMN04487977_103336</name>
</gene>
<evidence type="ECO:0000256" key="7">
    <source>
        <dbReference type="SAM" id="Phobius"/>
    </source>
</evidence>
<sequence length="275" mass="29456">MDKLERLALLFSLAPVMKGFIAMSISGAVFPLCGVMVLRLNLVPMRYMLMHGVILGGAIAMALNVPLLPVTITVNLLLVFMMIMMTGSGEGRNFGGTSAATMVLSMALASLIMHVADVPAKDTLDLLWGSPFALSYLDITALGILALLLLLYVIINFRNIKNLFFSKEISMSLGIRVRLHNTIMVILIASVVAIAMKLLGAFLIDSLLILPVMCAAPFLKKMNHNGIRSLFIGSCITGFLLSVAGYVIAVAADFPPAGTIAVLAGILFFIGRIIK</sequence>
<feature type="transmembrane region" description="Helical" evidence="7">
    <location>
        <begin position="202"/>
        <end position="219"/>
    </location>
</feature>
<name>A0A1H9F0Q1_9SPIR</name>
<dbReference type="SUPFAM" id="SSF81345">
    <property type="entry name" value="ABC transporter involved in vitamin B12 uptake, BtuC"/>
    <property type="match status" value="1"/>
</dbReference>
<reference evidence="8 9" key="1">
    <citation type="submission" date="2016-10" db="EMBL/GenBank/DDBJ databases">
        <authorList>
            <person name="de Groot N.N."/>
        </authorList>
    </citation>
    <scope>NUCLEOTIDE SEQUENCE [LARGE SCALE GENOMIC DNA]</scope>
    <source>
        <strain evidence="8 9">B25</strain>
    </source>
</reference>
<dbReference type="InterPro" id="IPR001626">
    <property type="entry name" value="ABC_TroCD"/>
</dbReference>
<dbReference type="EMBL" id="FOFU01000003">
    <property type="protein sequence ID" value="SEQ31033.1"/>
    <property type="molecule type" value="Genomic_DNA"/>
</dbReference>
<dbReference type="RefSeq" id="WP_256210335.1">
    <property type="nucleotide sequence ID" value="NZ_FOFU01000003.1"/>
</dbReference>
<feature type="transmembrane region" description="Helical" evidence="7">
    <location>
        <begin position="99"/>
        <end position="116"/>
    </location>
</feature>
<accession>A0A1H9F0Q1</accession>
<dbReference type="Proteomes" id="UP000182360">
    <property type="component" value="Unassembled WGS sequence"/>
</dbReference>
<proteinExistence type="inferred from homology"/>
<feature type="transmembrane region" description="Helical" evidence="7">
    <location>
        <begin position="20"/>
        <end position="40"/>
    </location>
</feature>
<evidence type="ECO:0000256" key="3">
    <source>
        <dbReference type="ARBA" id="ARBA00022692"/>
    </source>
</evidence>
<keyword evidence="5 7" id="KW-0472">Membrane</keyword>
<dbReference type="PANTHER" id="PTHR30477">
    <property type="entry name" value="ABC-TRANSPORTER METAL-BINDING PROTEIN"/>
    <property type="match status" value="1"/>
</dbReference>
<comment type="similarity">
    <text evidence="2 6">Belongs to the ABC-3 integral membrane protein family.</text>
</comment>
<evidence type="ECO:0000256" key="6">
    <source>
        <dbReference type="RuleBase" id="RU003943"/>
    </source>
</evidence>
<dbReference type="GO" id="GO:0055085">
    <property type="term" value="P:transmembrane transport"/>
    <property type="evidence" value="ECO:0007669"/>
    <property type="project" value="InterPro"/>
</dbReference>